<keyword evidence="6" id="KW-1185">Reference proteome</keyword>
<accession>A0A0C2W621</accession>
<feature type="domain" description="Plastocyanin-like" evidence="3">
    <location>
        <begin position="1098"/>
        <end position="1200"/>
    </location>
</feature>
<dbReference type="GO" id="GO:0005507">
    <property type="term" value="F:copper ion binding"/>
    <property type="evidence" value="ECO:0007669"/>
    <property type="project" value="InterPro"/>
</dbReference>
<dbReference type="EMBL" id="JXRP01000006">
    <property type="protein sequence ID" value="KIL52001.1"/>
    <property type="molecule type" value="Genomic_DNA"/>
</dbReference>
<dbReference type="InterPro" id="IPR008972">
    <property type="entry name" value="Cupredoxin"/>
</dbReference>
<dbReference type="OrthoDB" id="9757546at2"/>
<dbReference type="GO" id="GO:0016491">
    <property type="term" value="F:oxidoreductase activity"/>
    <property type="evidence" value="ECO:0007669"/>
    <property type="project" value="UniProtKB-KW"/>
</dbReference>
<proteinExistence type="predicted"/>
<evidence type="ECO:0000256" key="1">
    <source>
        <dbReference type="ARBA" id="ARBA00022723"/>
    </source>
</evidence>
<dbReference type="Pfam" id="PF07732">
    <property type="entry name" value="Cu-oxidase_3"/>
    <property type="match status" value="1"/>
</dbReference>
<dbReference type="InterPro" id="IPR002355">
    <property type="entry name" value="Cu_oxidase_Cu_BS"/>
</dbReference>
<dbReference type="InterPro" id="IPR011706">
    <property type="entry name" value="Cu-oxidase_C"/>
</dbReference>
<comment type="caution">
    <text evidence="5">The sequence shown here is derived from an EMBL/GenBank/DDBJ whole genome shotgun (WGS) entry which is preliminary data.</text>
</comment>
<evidence type="ECO:0000259" key="4">
    <source>
        <dbReference type="Pfam" id="PF07732"/>
    </source>
</evidence>
<dbReference type="SUPFAM" id="SSF49503">
    <property type="entry name" value="Cupredoxins"/>
    <property type="match status" value="6"/>
</dbReference>
<dbReference type="PROSITE" id="PS00080">
    <property type="entry name" value="MULTICOPPER_OXIDASE2"/>
    <property type="match status" value="1"/>
</dbReference>
<name>A0A0C2W621_9BACL</name>
<dbReference type="PATRIC" id="fig|889306.3.peg.373"/>
<evidence type="ECO:0000313" key="6">
    <source>
        <dbReference type="Proteomes" id="UP000031938"/>
    </source>
</evidence>
<keyword evidence="1" id="KW-0479">Metal-binding</keyword>
<keyword evidence="2" id="KW-0560">Oxidoreductase</keyword>
<dbReference type="Pfam" id="PF07731">
    <property type="entry name" value="Cu-oxidase_2"/>
    <property type="match status" value="1"/>
</dbReference>
<dbReference type="STRING" id="889306.KP78_03710"/>
<evidence type="ECO:0000259" key="3">
    <source>
        <dbReference type="Pfam" id="PF07731"/>
    </source>
</evidence>
<gene>
    <name evidence="5" type="ORF">KP78_03710</name>
</gene>
<dbReference type="RefSeq" id="WP_041085775.1">
    <property type="nucleotide sequence ID" value="NZ_JXRP01000006.1"/>
</dbReference>
<evidence type="ECO:0000256" key="2">
    <source>
        <dbReference type="ARBA" id="ARBA00023002"/>
    </source>
</evidence>
<dbReference type="AlphaFoldDB" id="A0A0C2W621"/>
<sequence length="1215" mass="136400">MLRRYHVVAIPIRIVFNNFGDHNPTGAIYVLKENESTVKKRVKKNRFTPVELVQPLTIRANEGDVVEIIFENQLPYAAGMHFHEAEYDVLTSDGANAGLNPDTNVETGKTILYKISLPYKGIHYFSDLGNVSSSEKGSNMDGLFGALLVEIRGSWWTDPVTGERQSSGVFADVHHPFLPSFREYAWFFNDEMEVNDLTGNRPINPETNQEGVSFHGVNLRYEPLANRKKLIDEGVVCPEYEGEEVHHDSWVFGDPATPILRGYRGDPAVIRLIHGGVKETHVFHYHVHQWLSDSGNTLSEIVDSQAISPQSHYDVQPLYGLGSLQGAIGDTIVHCHLYPHFVGGMWGINRIFDTLQDGSQVYPNGKAIAALQPLPDRAVPPSSTKQKPGFPNFIPGRIGYKAPRPPLSIVGGRDLTELERNAAIPNARPGAVFAEPSLGNPPVVEFNVSVIEKKIVYNKQGWNDPQARFYVFDSDLDDILSGKKEPEPLVFHVPAGSSIRINFSNRMPEILQGSPFQLLTRTYETGFHNHFVKFDVLVADGANTGWNYDSSVLPGETIRYEWFADTELKAFFLHDHLFPGAIQQHGVFGGGIIQPRFSSFFDPKTGIEKDHGTQVTVSHPIIPDYRDFSLFVQDFTMLFDKNGRPIEPPPFPGSEDDPGVFGVNYKCEPLQFRLGKECDPAYSFSSYVNGDPVTPILKVYEGDPIRIRLLQGAHEESHSFNLHGLKWKSERADMDSASKDQQHISISESFTFELEVPLSGDYLWAFEDEEDIWLGTWGLIRAYDQVVDDLIVLSDRPDPPPRTKPLPVVTGNPPAPARLESALPPGASLYSPVRKYNVVAFQTPIIYNAYGDHDPFGIIFALAEDVNDIRLGKKYPEPLILRGNLGEIIEVTLTSLLKFDLFPFQDGIHPYPTVKKQAFYPPSVRISLHTNLLSYDVKTSSGDTVGFNPDQTAGPGEVITYRWYVDGAHGTCAMWDVADLRNHRSFGAFGAFIAEPRFTKYLHPNTHEPIHTGGNIVLSHPFLPEIREFVLVMQDGVRLEDKHQKVIIDPLDGVITKPGEPDLVDTYDQGSRGFNYRSERLINRYRDHPVLHDLFSSNVFKDPSTPLFEAYPGEVITIRLTSPAERRRAHTFHLHGHKWKADSKDLNSRVQSFVGNVIAGHTNDLYLIGGAGGMFNLPGDYMYRSGNIRWDMEQGMWGILRIHDQVMEHLPPLKD</sequence>
<dbReference type="Gene3D" id="2.60.40.420">
    <property type="entry name" value="Cupredoxins - blue copper proteins"/>
    <property type="match status" value="5"/>
</dbReference>
<dbReference type="InterPro" id="IPR011707">
    <property type="entry name" value="Cu-oxidase-like_N"/>
</dbReference>
<feature type="domain" description="Plastocyanin-like" evidence="4">
    <location>
        <begin position="57"/>
        <end position="150"/>
    </location>
</feature>
<protein>
    <submittedName>
        <fullName evidence="5">Uncharacterized protein</fullName>
    </submittedName>
</protein>
<organism evidence="5 6">
    <name type="scientific">Jeotgalibacillus soli</name>
    <dbReference type="NCBI Taxonomy" id="889306"/>
    <lineage>
        <taxon>Bacteria</taxon>
        <taxon>Bacillati</taxon>
        <taxon>Bacillota</taxon>
        <taxon>Bacilli</taxon>
        <taxon>Bacillales</taxon>
        <taxon>Caryophanaceae</taxon>
        <taxon>Jeotgalibacillus</taxon>
    </lineage>
</organism>
<reference evidence="5 6" key="1">
    <citation type="submission" date="2015-01" db="EMBL/GenBank/DDBJ databases">
        <title>Genome sequencing of Jeotgalibacillus soli.</title>
        <authorList>
            <person name="Goh K.M."/>
            <person name="Chan K.-G."/>
            <person name="Yaakop A.S."/>
            <person name="Ee R."/>
            <person name="Gan H.M."/>
            <person name="Chan C.S."/>
        </authorList>
    </citation>
    <scope>NUCLEOTIDE SEQUENCE [LARGE SCALE GENOMIC DNA]</scope>
    <source>
        <strain evidence="5 6">P9</strain>
    </source>
</reference>
<dbReference type="Proteomes" id="UP000031938">
    <property type="component" value="Unassembled WGS sequence"/>
</dbReference>
<evidence type="ECO:0000313" key="5">
    <source>
        <dbReference type="EMBL" id="KIL52001.1"/>
    </source>
</evidence>